<feature type="transmembrane region" description="Helical" evidence="1">
    <location>
        <begin position="23"/>
        <end position="41"/>
    </location>
</feature>
<evidence type="ECO:0000313" key="2">
    <source>
        <dbReference type="EMBL" id="BFH72182.1"/>
    </source>
</evidence>
<dbReference type="KEGG" id="sjv:SJAV_01260"/>
<gene>
    <name evidence="2" type="ORF">SJAV_01260</name>
</gene>
<protein>
    <submittedName>
        <fullName evidence="2">Uncharacterized protein</fullName>
    </submittedName>
</protein>
<keyword evidence="1" id="KW-0812">Transmembrane</keyword>
<sequence length="749" mass="85880">MQKFIVNIGIAIALLAFSFSRESPLVILSAFLIGIALSTLYGDQRFNFLYILLVFPFVSYGIFPSYILYSIVVSSVISYYFKEFSYVLLPLGLDLLTFNISYLVDAFIFLGLIIVYAYLKYDSRGIIASGIILLVFSAFLDSIRVQLGNIAYFDLVFGVISTLIQSSSLRIPRKVYVPVALALYPLLTFALPLPSSYYWWNPSSFLYKDFLYLYIIGYGYNLRLDQAGLYFISSMLIDKFGQILGLHILIFLLYYISGLSAYLFFEKNKLLLSFVYSLLTPIQLPEIAITYSLFPLALVIASKLDWKRYLAFSVITFLSTLVFPFAFTITSVFLKKRREYIIFSFFLSLFWLIPYALIHFPNYSLYFPQIVIYVLLVVAGVFSFFANRNYLSIGVILGLIYVALQLPYSFILYPFLIIGLLSVERKYVLPVLLITLIVAEGLVLAPTLTFSGIPKNVSNVVTTLEKDGFGLVYWKGSYSLLSPYPITNSTAFAKYEVSSKFIVTLNPEFETQPYPIILKVNESIIEPPKVINFTNSIVEVRNNSIYWKIPTPMSNSEIEIFLHVPEKIGYLDLNNNLTNLEFFYVVVYTTSGVKEYKQTSVIPIHATVEYIDLYYYATKPLIINLTPIINESGKFIPMLKKLIPFEYKEYQRGSNSFLVYLKANDVINVTTIKGYEFSINSSKFVTYSILKPGYYEIYVKPTISVKYNVGIYLSVIFFFIFLIYVIFKEKLVRVYEKLIIKIHSSTGHS</sequence>
<feature type="transmembrane region" description="Helical" evidence="1">
    <location>
        <begin position="427"/>
        <end position="448"/>
    </location>
</feature>
<evidence type="ECO:0000256" key="1">
    <source>
        <dbReference type="SAM" id="Phobius"/>
    </source>
</evidence>
<dbReference type="GeneID" id="92353059"/>
<dbReference type="RefSeq" id="WP_369610429.1">
    <property type="nucleotide sequence ID" value="NZ_AP031322.1"/>
</dbReference>
<feature type="transmembrane region" description="Helical" evidence="1">
    <location>
        <begin position="709"/>
        <end position="727"/>
    </location>
</feature>
<reference evidence="2" key="1">
    <citation type="submission" date="2024-03" db="EMBL/GenBank/DDBJ databases">
        <title>Complete genome sequence of Sulfurisphaera javensis strain KD-1.</title>
        <authorList>
            <person name="Sakai H."/>
            <person name="Nur N."/>
            <person name="Suwanto A."/>
            <person name="Kurosawa N."/>
        </authorList>
    </citation>
    <scope>NUCLEOTIDE SEQUENCE</scope>
    <source>
        <strain evidence="2">KD-1</strain>
    </source>
</reference>
<feature type="transmembrane region" description="Helical" evidence="1">
    <location>
        <begin position="391"/>
        <end position="415"/>
    </location>
</feature>
<keyword evidence="1" id="KW-0472">Membrane</keyword>
<feature type="transmembrane region" description="Helical" evidence="1">
    <location>
        <begin position="150"/>
        <end position="169"/>
    </location>
</feature>
<keyword evidence="1" id="KW-1133">Transmembrane helix</keyword>
<accession>A0AAT9GMT2</accession>
<name>A0AAT9GMT2_9CREN</name>
<feature type="transmembrane region" description="Helical" evidence="1">
    <location>
        <begin position="48"/>
        <end position="80"/>
    </location>
</feature>
<feature type="transmembrane region" description="Helical" evidence="1">
    <location>
        <begin position="244"/>
        <end position="264"/>
    </location>
</feature>
<dbReference type="AlphaFoldDB" id="A0AAT9GMT2"/>
<feature type="transmembrane region" description="Helical" evidence="1">
    <location>
        <begin position="100"/>
        <end position="119"/>
    </location>
</feature>
<dbReference type="EMBL" id="AP031322">
    <property type="protein sequence ID" value="BFH72182.1"/>
    <property type="molecule type" value="Genomic_DNA"/>
</dbReference>
<feature type="transmembrane region" description="Helical" evidence="1">
    <location>
        <begin position="340"/>
        <end position="358"/>
    </location>
</feature>
<feature type="transmembrane region" description="Helical" evidence="1">
    <location>
        <begin position="309"/>
        <end position="334"/>
    </location>
</feature>
<proteinExistence type="predicted"/>
<feature type="transmembrane region" description="Helical" evidence="1">
    <location>
        <begin position="365"/>
        <end position="385"/>
    </location>
</feature>
<organism evidence="2">
    <name type="scientific">Sulfurisphaera javensis</name>
    <dbReference type="NCBI Taxonomy" id="2049879"/>
    <lineage>
        <taxon>Archaea</taxon>
        <taxon>Thermoproteota</taxon>
        <taxon>Thermoprotei</taxon>
        <taxon>Sulfolobales</taxon>
        <taxon>Sulfolobaceae</taxon>
        <taxon>Sulfurisphaera</taxon>
    </lineage>
</organism>
<feature type="transmembrane region" description="Helical" evidence="1">
    <location>
        <begin position="181"/>
        <end position="200"/>
    </location>
</feature>
<feature type="transmembrane region" description="Helical" evidence="1">
    <location>
        <begin position="126"/>
        <end position="144"/>
    </location>
</feature>